<evidence type="ECO:0000256" key="3">
    <source>
        <dbReference type="RuleBase" id="RU362073"/>
    </source>
</evidence>
<comment type="function">
    <text evidence="3">Flagellin is the subunit protein which polymerizes to form the filaments of bacterial flagella.</text>
</comment>
<dbReference type="SUPFAM" id="SSF64518">
    <property type="entry name" value="Phase 1 flagellin"/>
    <property type="match status" value="1"/>
</dbReference>
<dbReference type="Gene3D" id="1.20.1330.10">
    <property type="entry name" value="f41 fragment of flagellin, N-terminal domain"/>
    <property type="match status" value="1"/>
</dbReference>
<comment type="similarity">
    <text evidence="1 3">Belongs to the bacterial flagellin family.</text>
</comment>
<dbReference type="PANTHER" id="PTHR42792:SF2">
    <property type="entry name" value="FLAGELLIN"/>
    <property type="match status" value="1"/>
</dbReference>
<evidence type="ECO:0000313" key="6">
    <source>
        <dbReference type="EMBL" id="GAB0057291.1"/>
    </source>
</evidence>
<dbReference type="InterPro" id="IPR042187">
    <property type="entry name" value="Flagellin_C_sub2"/>
</dbReference>
<proteinExistence type="inferred from homology"/>
<name>A0ABQ0C8T6_9PROT</name>
<evidence type="ECO:0000256" key="2">
    <source>
        <dbReference type="ARBA" id="ARBA00023143"/>
    </source>
</evidence>
<protein>
    <recommendedName>
        <fullName evidence="3">Flagellin</fullName>
    </recommendedName>
</protein>
<evidence type="ECO:0000259" key="4">
    <source>
        <dbReference type="Pfam" id="PF00669"/>
    </source>
</evidence>
<comment type="caution">
    <text evidence="6">The sequence shown here is derived from an EMBL/GenBank/DDBJ whole genome shotgun (WGS) entry which is preliminary data.</text>
</comment>
<dbReference type="Pfam" id="PF00700">
    <property type="entry name" value="Flagellin_C"/>
    <property type="match status" value="1"/>
</dbReference>
<dbReference type="InterPro" id="IPR046358">
    <property type="entry name" value="Flagellin_C"/>
</dbReference>
<dbReference type="PANTHER" id="PTHR42792">
    <property type="entry name" value="FLAGELLIN"/>
    <property type="match status" value="1"/>
</dbReference>
<accession>A0ABQ0C8T6</accession>
<dbReference type="PRINTS" id="PR00207">
    <property type="entry name" value="FLAGELLIN"/>
</dbReference>
<organism evidence="6 7">
    <name type="scientific">Candidatus Magnetaquiglobus chichijimensis</name>
    <dbReference type="NCBI Taxonomy" id="3141448"/>
    <lineage>
        <taxon>Bacteria</taxon>
        <taxon>Pseudomonadati</taxon>
        <taxon>Pseudomonadota</taxon>
        <taxon>Magnetococcia</taxon>
        <taxon>Magnetococcales</taxon>
        <taxon>Candidatus Magnetaquicoccaceae</taxon>
        <taxon>Candidatus Magnetaquiglobus</taxon>
    </lineage>
</organism>
<dbReference type="EMBL" id="BAAFGK010000004">
    <property type="protein sequence ID" value="GAB0057291.1"/>
    <property type="molecule type" value="Genomic_DNA"/>
</dbReference>
<dbReference type="Pfam" id="PF00669">
    <property type="entry name" value="Flagellin_N"/>
    <property type="match status" value="1"/>
</dbReference>
<evidence type="ECO:0000313" key="7">
    <source>
        <dbReference type="Proteomes" id="UP001628193"/>
    </source>
</evidence>
<dbReference type="Gene3D" id="6.10.10.10">
    <property type="entry name" value="Flagellar export chaperone, C-terminal domain"/>
    <property type="match status" value="1"/>
</dbReference>
<comment type="subcellular location">
    <subcellularLocation>
        <location evidence="3">Secreted</location>
    </subcellularLocation>
    <subcellularLocation>
        <location evidence="3">Bacterial flagellum</location>
    </subcellularLocation>
</comment>
<dbReference type="InterPro" id="IPR001492">
    <property type="entry name" value="Flagellin"/>
</dbReference>
<dbReference type="Proteomes" id="UP001628193">
    <property type="component" value="Unassembled WGS sequence"/>
</dbReference>
<keyword evidence="6" id="KW-0282">Flagellum</keyword>
<keyword evidence="7" id="KW-1185">Reference proteome</keyword>
<keyword evidence="2 3" id="KW-0975">Bacterial flagellum</keyword>
<dbReference type="InterPro" id="IPR001029">
    <property type="entry name" value="Flagellin_N"/>
</dbReference>
<evidence type="ECO:0000256" key="1">
    <source>
        <dbReference type="ARBA" id="ARBA00005709"/>
    </source>
</evidence>
<feature type="domain" description="Flagellin N-terminal" evidence="4">
    <location>
        <begin position="5"/>
        <end position="142"/>
    </location>
</feature>
<feature type="domain" description="Flagellin C-terminal" evidence="5">
    <location>
        <begin position="190"/>
        <end position="275"/>
    </location>
</feature>
<reference evidence="6 7" key="1">
    <citation type="submission" date="2024-09" db="EMBL/GenBank/DDBJ databases">
        <title>Draft genome sequence of Candidatus Magnetaquicoccaceae bacterium FCR-1.</title>
        <authorList>
            <person name="Shimoshige H."/>
            <person name="Shimamura S."/>
            <person name="Taoka A."/>
            <person name="Kobayashi H."/>
            <person name="Maekawa T."/>
        </authorList>
    </citation>
    <scope>NUCLEOTIDE SEQUENCE [LARGE SCALE GENOMIC DNA]</scope>
    <source>
        <strain evidence="6 7">FCR-1</strain>
    </source>
</reference>
<keyword evidence="6" id="KW-0969">Cilium</keyword>
<dbReference type="RefSeq" id="WP_420904991.1">
    <property type="nucleotide sequence ID" value="NZ_BAAFGK010000004.1"/>
</dbReference>
<keyword evidence="6" id="KW-0966">Cell projection</keyword>
<evidence type="ECO:0000259" key="5">
    <source>
        <dbReference type="Pfam" id="PF00700"/>
    </source>
</evidence>
<sequence length="276" mass="28569">MAISINTNMASIMAYKGLQSTSNALGKSMQRLASGLKINTARDDAAGLAIATRMQAQIRGLNAVQQNANDGASLSDVAYSALTETDNALQSIREIAVEARNATLSSSDRTALQLTVSELVSEVQRIATGTAFNKINLLTGSFANKSFQVGANAGDTVKFTINTASLEGLGMGAAGVNADVTTAALASTTITTIDTAISSVSAIRAQLSGMQSRFESVLSTAIATADAYTASRSSIMDADVALESANMTKYSILQQAGISVLAQANQQPSMLLKLLE</sequence>
<gene>
    <name evidence="6" type="ORF">SIID45300_01615</name>
</gene>
<keyword evidence="3" id="KW-0964">Secreted</keyword>